<keyword evidence="4" id="KW-0547">Nucleotide-binding</keyword>
<dbReference type="SUPFAM" id="SSF52540">
    <property type="entry name" value="P-loop containing nucleoside triphosphate hydrolases"/>
    <property type="match status" value="1"/>
</dbReference>
<dbReference type="NCBIfam" id="TIGR01727">
    <property type="entry name" value="oligo_HPY"/>
    <property type="match status" value="1"/>
</dbReference>
<dbReference type="Gene3D" id="3.40.50.300">
    <property type="entry name" value="P-loop containing nucleotide triphosphate hydrolases"/>
    <property type="match status" value="1"/>
</dbReference>
<comment type="similarity">
    <text evidence="2">Belongs to the ABC transporter superfamily.</text>
</comment>
<dbReference type="InterPro" id="IPR050319">
    <property type="entry name" value="ABC_transp_ATP-bind"/>
</dbReference>
<dbReference type="GO" id="GO:0055085">
    <property type="term" value="P:transmembrane transport"/>
    <property type="evidence" value="ECO:0007669"/>
    <property type="project" value="UniProtKB-ARBA"/>
</dbReference>
<keyword evidence="8" id="KW-1185">Reference proteome</keyword>
<evidence type="ECO:0000256" key="2">
    <source>
        <dbReference type="ARBA" id="ARBA00005417"/>
    </source>
</evidence>
<gene>
    <name evidence="7" type="ORF">F0357_11040</name>
</gene>
<dbReference type="InterPro" id="IPR003439">
    <property type="entry name" value="ABC_transporter-like_ATP-bd"/>
</dbReference>
<name>A0A6A7Y459_9HYPH</name>
<dbReference type="InterPro" id="IPR003593">
    <property type="entry name" value="AAA+_ATPase"/>
</dbReference>
<dbReference type="PANTHER" id="PTHR43776:SF7">
    <property type="entry name" value="D,D-DIPEPTIDE TRANSPORT ATP-BINDING PROTEIN DDPF-RELATED"/>
    <property type="match status" value="1"/>
</dbReference>
<dbReference type="GO" id="GO:0015833">
    <property type="term" value="P:peptide transport"/>
    <property type="evidence" value="ECO:0007669"/>
    <property type="project" value="InterPro"/>
</dbReference>
<evidence type="ECO:0000256" key="5">
    <source>
        <dbReference type="ARBA" id="ARBA00022840"/>
    </source>
</evidence>
<dbReference type="GO" id="GO:0005524">
    <property type="term" value="F:ATP binding"/>
    <property type="evidence" value="ECO:0007669"/>
    <property type="project" value="UniProtKB-KW"/>
</dbReference>
<evidence type="ECO:0000259" key="6">
    <source>
        <dbReference type="PROSITE" id="PS50893"/>
    </source>
</evidence>
<comment type="caution">
    <text evidence="7">The sequence shown here is derived from an EMBL/GenBank/DDBJ whole genome shotgun (WGS) entry which is preliminary data.</text>
</comment>
<protein>
    <submittedName>
        <fullName evidence="7">ABC transporter ATP-binding protein</fullName>
    </submittedName>
</protein>
<dbReference type="PROSITE" id="PS50893">
    <property type="entry name" value="ABC_TRANSPORTER_2"/>
    <property type="match status" value="1"/>
</dbReference>
<dbReference type="Pfam" id="PF00005">
    <property type="entry name" value="ABC_tran"/>
    <property type="match status" value="1"/>
</dbReference>
<dbReference type="InterPro" id="IPR017871">
    <property type="entry name" value="ABC_transporter-like_CS"/>
</dbReference>
<sequence length="339" mass="35966">MSAPVLETEALSIAVPAGRALPFRPARRLSIVEEVSLAIRPGEIVALVGESGSGKTTFGRALVGLVKPTAGTLTFEGTPLPDFSPASYRRVRARTALLFQDPASSFNPRQRIGSIVAEPRRIAGTGGTDETALAALVRQAGLSPAVLDRFPHALSGGQARRAAIARALSVVPRLVVADEPTAGLDVSVQGGVLNLFLDIRAAHDTAFLVITHNLAVVRHISDRIAILYLGRVVESGPTAAIFRAPRHPYTRALIESEPVPDPRRRRTEPPVAGEVPSLANRPSGCAFHLRCRFAAERCRTEAPPEILVGPDHRLSCHFPLAETAAPAAGPRAAALQKRA</sequence>
<dbReference type="PROSITE" id="PS00211">
    <property type="entry name" value="ABC_TRANSPORTER_1"/>
    <property type="match status" value="1"/>
</dbReference>
<dbReference type="EMBL" id="VWNA01000001">
    <property type="protein sequence ID" value="MQT13167.1"/>
    <property type="molecule type" value="Genomic_DNA"/>
</dbReference>
<dbReference type="GO" id="GO:0016887">
    <property type="term" value="F:ATP hydrolysis activity"/>
    <property type="evidence" value="ECO:0007669"/>
    <property type="project" value="InterPro"/>
</dbReference>
<dbReference type="GO" id="GO:0005886">
    <property type="term" value="C:plasma membrane"/>
    <property type="evidence" value="ECO:0007669"/>
    <property type="project" value="UniProtKB-SubCell"/>
</dbReference>
<evidence type="ECO:0000313" key="7">
    <source>
        <dbReference type="EMBL" id="MQT13167.1"/>
    </source>
</evidence>
<dbReference type="Pfam" id="PF08352">
    <property type="entry name" value="oligo_HPY"/>
    <property type="match status" value="1"/>
</dbReference>
<dbReference type="CDD" id="cd03257">
    <property type="entry name" value="ABC_NikE_OppD_transporters"/>
    <property type="match status" value="1"/>
</dbReference>
<evidence type="ECO:0000313" key="8">
    <source>
        <dbReference type="Proteomes" id="UP000332515"/>
    </source>
</evidence>
<reference evidence="7 8" key="1">
    <citation type="submission" date="2019-09" db="EMBL/GenBank/DDBJ databases">
        <title>Segnochrobactrum spirostomi gen. nov., sp. nov., isolated from the ciliate Spirostomum cf. yagiui and description of a novel family, Segnochrobactraceae fam. nov. within the order Rhizobiales of the class Alphaproteobacteria.</title>
        <authorList>
            <person name="Akter S."/>
            <person name="Shazib S.U.A."/>
            <person name="Shin M.K."/>
        </authorList>
    </citation>
    <scope>NUCLEOTIDE SEQUENCE [LARGE SCALE GENOMIC DNA]</scope>
    <source>
        <strain evidence="7 8">Sp-1</strain>
    </source>
</reference>
<dbReference type="InterPro" id="IPR013563">
    <property type="entry name" value="Oligopep_ABC_C"/>
</dbReference>
<keyword evidence="5 7" id="KW-0067">ATP-binding</keyword>
<dbReference type="InterPro" id="IPR027417">
    <property type="entry name" value="P-loop_NTPase"/>
</dbReference>
<comment type="subcellular location">
    <subcellularLocation>
        <location evidence="1">Cell inner membrane</location>
        <topology evidence="1">Peripheral membrane protein</topology>
    </subcellularLocation>
</comment>
<evidence type="ECO:0000256" key="1">
    <source>
        <dbReference type="ARBA" id="ARBA00004417"/>
    </source>
</evidence>
<feature type="domain" description="ABC transporter" evidence="6">
    <location>
        <begin position="6"/>
        <end position="254"/>
    </location>
</feature>
<evidence type="ECO:0000256" key="3">
    <source>
        <dbReference type="ARBA" id="ARBA00022448"/>
    </source>
</evidence>
<keyword evidence="3" id="KW-0813">Transport</keyword>
<evidence type="ECO:0000256" key="4">
    <source>
        <dbReference type="ARBA" id="ARBA00022741"/>
    </source>
</evidence>
<dbReference type="PANTHER" id="PTHR43776">
    <property type="entry name" value="TRANSPORT ATP-BINDING PROTEIN"/>
    <property type="match status" value="1"/>
</dbReference>
<accession>A0A6A7Y459</accession>
<dbReference type="Proteomes" id="UP000332515">
    <property type="component" value="Unassembled WGS sequence"/>
</dbReference>
<dbReference type="AlphaFoldDB" id="A0A6A7Y459"/>
<organism evidence="7 8">
    <name type="scientific">Segnochrobactrum spirostomi</name>
    <dbReference type="NCBI Taxonomy" id="2608987"/>
    <lineage>
        <taxon>Bacteria</taxon>
        <taxon>Pseudomonadati</taxon>
        <taxon>Pseudomonadota</taxon>
        <taxon>Alphaproteobacteria</taxon>
        <taxon>Hyphomicrobiales</taxon>
        <taxon>Segnochrobactraceae</taxon>
        <taxon>Segnochrobactrum</taxon>
    </lineage>
</organism>
<dbReference type="SMART" id="SM00382">
    <property type="entry name" value="AAA"/>
    <property type="match status" value="1"/>
</dbReference>
<dbReference type="RefSeq" id="WP_153481125.1">
    <property type="nucleotide sequence ID" value="NZ_VWNA01000001.1"/>
</dbReference>
<proteinExistence type="inferred from homology"/>